<dbReference type="EMBL" id="CP010086">
    <property type="protein sequence ID" value="AJG98378.1"/>
    <property type="molecule type" value="Genomic_DNA"/>
</dbReference>
<dbReference type="OrthoDB" id="1908495at2"/>
<name>A0A0B5QNF8_CLOBE</name>
<dbReference type="Gene3D" id="3.40.50.1820">
    <property type="entry name" value="alpha/beta hydrolase"/>
    <property type="match status" value="1"/>
</dbReference>
<organism evidence="1 2">
    <name type="scientific">Clostridium beijerinckii</name>
    <name type="common">Clostridium MP</name>
    <dbReference type="NCBI Taxonomy" id="1520"/>
    <lineage>
        <taxon>Bacteria</taxon>
        <taxon>Bacillati</taxon>
        <taxon>Bacillota</taxon>
        <taxon>Clostridia</taxon>
        <taxon>Eubacteriales</taxon>
        <taxon>Clostridiaceae</taxon>
        <taxon>Clostridium</taxon>
    </lineage>
</organism>
<dbReference type="InterPro" id="IPR029058">
    <property type="entry name" value="AB_hydrolase_fold"/>
</dbReference>
<protein>
    <recommendedName>
        <fullName evidence="3">Alpha/beta hydrolase</fullName>
    </recommendedName>
</protein>
<reference evidence="2" key="1">
    <citation type="submission" date="2014-12" db="EMBL/GenBank/DDBJ databases">
        <title>Genome sequence of Clostridium beijerinckii strain 59B.</title>
        <authorList>
            <person name="Little G.T."/>
            <person name="Minton N.P."/>
        </authorList>
    </citation>
    <scope>NUCLEOTIDE SEQUENCE [LARGE SCALE GENOMIC DNA]</scope>
    <source>
        <strain evidence="2">59B</strain>
    </source>
</reference>
<dbReference type="AlphaFoldDB" id="A0A0B5QNF8"/>
<dbReference type="KEGG" id="cbei:LF65_01775"/>
<evidence type="ECO:0008006" key="3">
    <source>
        <dbReference type="Google" id="ProtNLM"/>
    </source>
</evidence>
<dbReference type="STRING" id="1520.LF65_01775"/>
<dbReference type="SUPFAM" id="SSF53474">
    <property type="entry name" value="alpha/beta-Hydrolases"/>
    <property type="match status" value="1"/>
</dbReference>
<sequence length="204" mass="22988">MSEELINSYWGVNLESKVISQSSTTLTVLMPGIGYTLDRPLLDYSKKLALELGYDVLSLEYGFQIARKNLLIEKELQHLIKESICIFKSALKNNYTKIVFISKSIGTIVHTLLCDEISGYEVKHIYLTPIDDTLGVGIKENSLVISGTNDPLINIESIEKIKRINGVEMIEIEGADHSLNISNDILRSIDVIRKVIETEKKYLI</sequence>
<evidence type="ECO:0000313" key="2">
    <source>
        <dbReference type="Proteomes" id="UP000031866"/>
    </source>
</evidence>
<dbReference type="InterPro" id="IPR017018">
    <property type="entry name" value="UCP033634"/>
</dbReference>
<gene>
    <name evidence="1" type="ORF">LF65_01775</name>
</gene>
<dbReference type="ESTHER" id="clobe-a0a0b5qnf8">
    <property type="family name" value="UCP033634"/>
</dbReference>
<dbReference type="RefSeq" id="WP_041895710.1">
    <property type="nucleotide sequence ID" value="NZ_CP010086.2"/>
</dbReference>
<evidence type="ECO:0000313" key="1">
    <source>
        <dbReference type="EMBL" id="AJG98378.1"/>
    </source>
</evidence>
<dbReference type="PIRSF" id="PIRSF033634">
    <property type="entry name" value="UCP033634"/>
    <property type="match status" value="1"/>
</dbReference>
<accession>A0A0B5QNF8</accession>
<dbReference type="Proteomes" id="UP000031866">
    <property type="component" value="Chromosome"/>
</dbReference>
<proteinExistence type="predicted"/>